<name>A0ABW0T5T1_9HYPH</name>
<protein>
    <submittedName>
        <fullName evidence="9">Glycosyltransferase</fullName>
        <ecNumber evidence="9">2.4.-.-</ecNumber>
    </submittedName>
</protein>
<dbReference type="InterPro" id="IPR029044">
    <property type="entry name" value="Nucleotide-diphossugar_trans"/>
</dbReference>
<organism evidence="9 10">
    <name type="scientific">Nitratireductor kimnyeongensis</name>
    <dbReference type="NCBI Taxonomy" id="430679"/>
    <lineage>
        <taxon>Bacteria</taxon>
        <taxon>Pseudomonadati</taxon>
        <taxon>Pseudomonadota</taxon>
        <taxon>Alphaproteobacteria</taxon>
        <taxon>Hyphomicrobiales</taxon>
        <taxon>Phyllobacteriaceae</taxon>
        <taxon>Nitratireductor</taxon>
    </lineage>
</organism>
<feature type="transmembrane region" description="Helical" evidence="8">
    <location>
        <begin position="199"/>
        <end position="219"/>
    </location>
</feature>
<comment type="caution">
    <text evidence="9">The sequence shown here is derived from an EMBL/GenBank/DDBJ whole genome shotgun (WGS) entry which is preliminary data.</text>
</comment>
<feature type="transmembrane region" description="Helical" evidence="8">
    <location>
        <begin position="518"/>
        <end position="551"/>
    </location>
</feature>
<keyword evidence="3 9" id="KW-0808">Transferase</keyword>
<feature type="transmembrane region" description="Helical" evidence="8">
    <location>
        <begin position="597"/>
        <end position="619"/>
    </location>
</feature>
<evidence type="ECO:0000256" key="1">
    <source>
        <dbReference type="ARBA" id="ARBA00004141"/>
    </source>
</evidence>
<dbReference type="Gene3D" id="3.90.550.10">
    <property type="entry name" value="Spore Coat Polysaccharide Biosynthesis Protein SpsA, Chain A"/>
    <property type="match status" value="1"/>
</dbReference>
<dbReference type="PANTHER" id="PTHR43867">
    <property type="entry name" value="CELLULOSE SYNTHASE CATALYTIC SUBUNIT A [UDP-FORMING]"/>
    <property type="match status" value="1"/>
</dbReference>
<dbReference type="SUPFAM" id="SSF53448">
    <property type="entry name" value="Nucleotide-diphospho-sugar transferases"/>
    <property type="match status" value="1"/>
</dbReference>
<dbReference type="RefSeq" id="WP_223019506.1">
    <property type="nucleotide sequence ID" value="NZ_CP078143.1"/>
</dbReference>
<keyword evidence="10" id="KW-1185">Reference proteome</keyword>
<comment type="subcellular location">
    <subcellularLocation>
        <location evidence="1">Membrane</location>
        <topology evidence="1">Multi-pass membrane protein</topology>
    </subcellularLocation>
</comment>
<evidence type="ECO:0000256" key="2">
    <source>
        <dbReference type="ARBA" id="ARBA00022676"/>
    </source>
</evidence>
<proteinExistence type="predicted"/>
<keyword evidence="6 8" id="KW-0472">Membrane</keyword>
<keyword evidence="5 8" id="KW-1133">Transmembrane helix</keyword>
<feature type="region of interest" description="Disordered" evidence="7">
    <location>
        <begin position="1"/>
        <end position="22"/>
    </location>
</feature>
<evidence type="ECO:0000256" key="3">
    <source>
        <dbReference type="ARBA" id="ARBA00022679"/>
    </source>
</evidence>
<dbReference type="Proteomes" id="UP001596107">
    <property type="component" value="Unassembled WGS sequence"/>
</dbReference>
<feature type="transmembrane region" description="Helical" evidence="8">
    <location>
        <begin position="563"/>
        <end position="585"/>
    </location>
</feature>
<evidence type="ECO:0000313" key="9">
    <source>
        <dbReference type="EMBL" id="MFC5584725.1"/>
    </source>
</evidence>
<evidence type="ECO:0000256" key="6">
    <source>
        <dbReference type="ARBA" id="ARBA00023136"/>
    </source>
</evidence>
<keyword evidence="4 8" id="KW-0812">Transmembrane</keyword>
<evidence type="ECO:0000256" key="4">
    <source>
        <dbReference type="ARBA" id="ARBA00022692"/>
    </source>
</evidence>
<dbReference type="GO" id="GO:0016757">
    <property type="term" value="F:glycosyltransferase activity"/>
    <property type="evidence" value="ECO:0007669"/>
    <property type="project" value="UniProtKB-KW"/>
</dbReference>
<dbReference type="PANTHER" id="PTHR43867:SF2">
    <property type="entry name" value="CELLULOSE SYNTHASE CATALYTIC SUBUNIT A [UDP-FORMING]"/>
    <property type="match status" value="1"/>
</dbReference>
<gene>
    <name evidence="9" type="ORF">ACFPOD_06360</name>
</gene>
<dbReference type="EC" id="2.4.-.-" evidence="9"/>
<reference evidence="10" key="1">
    <citation type="journal article" date="2019" name="Int. J. Syst. Evol. Microbiol.">
        <title>The Global Catalogue of Microorganisms (GCM) 10K type strain sequencing project: providing services to taxonomists for standard genome sequencing and annotation.</title>
        <authorList>
            <consortium name="The Broad Institute Genomics Platform"/>
            <consortium name="The Broad Institute Genome Sequencing Center for Infectious Disease"/>
            <person name="Wu L."/>
            <person name="Ma J."/>
        </authorList>
    </citation>
    <scope>NUCLEOTIDE SEQUENCE [LARGE SCALE GENOMIC DNA]</scope>
    <source>
        <strain evidence="10">JCM 3366</strain>
    </source>
</reference>
<feature type="transmembrane region" description="Helical" evidence="8">
    <location>
        <begin position="225"/>
        <end position="245"/>
    </location>
</feature>
<keyword evidence="2 9" id="KW-0328">Glycosyltransferase</keyword>
<evidence type="ECO:0000256" key="8">
    <source>
        <dbReference type="SAM" id="Phobius"/>
    </source>
</evidence>
<sequence>MDHLSEGQAVASNSGEATEGHELPGIAVPSAVEDWLPILKSLSVDEDEAYRIGARARMAGVCFQTELLSSGLVSERALFLALAQHLGLDFVQRVDPNALVMREKQGLAALGQRGGARVSLIVDERGLSVVLIAPDKLNIPALISFVQRYPRASTRVRLVQPTVLRDAISARSQKALMRIATEKLFSIAPEMSARFVANAWQGGVLGATLVSLVFAAMFAPWLTLLVLHSLFSLAFFSCVLLRVIIRIGGGVRAEPSIATVRPAEMPVYSVLIALYKEAEIVPDLLIALGKIVWPRAKLEIKLVCEQDDGETLAALRAQELRPYIEVIEVPAGGPRTKPKALSYAIPMSSGTFVALYDAEDRPHPFQLVEAWHAFRNADEQLACLQAPLSISNRRESWVSSMFALEYSALFRAVLPWLARRGYMMPLGGTSNHFRRTALEAAGGWDPYNVTEDADLGARFCRFGYRTDVICNATQEDAPTDVRTWLPQRTRWFKGWVQTWLVHMRNPLATLREVGLPSFLIMQVLFAGMVLSALAYSVFWATALGIGVFWFFGGEFRPVEGWLLIIDTVNVVLGHGAFLMLGWSTLQKTERPGFWKRVLWTPAYWCLMSIAAWRCVWQLYWNPHHWEKTPHKRRHQSAASLQKPGA</sequence>
<dbReference type="EMBL" id="JBHSNB010000001">
    <property type="protein sequence ID" value="MFC5584725.1"/>
    <property type="molecule type" value="Genomic_DNA"/>
</dbReference>
<accession>A0ABW0T5T1</accession>
<evidence type="ECO:0000313" key="10">
    <source>
        <dbReference type="Proteomes" id="UP001596107"/>
    </source>
</evidence>
<dbReference type="InterPro" id="IPR050321">
    <property type="entry name" value="Glycosyltr_2/OpgH_subfam"/>
</dbReference>
<evidence type="ECO:0000256" key="7">
    <source>
        <dbReference type="SAM" id="MobiDB-lite"/>
    </source>
</evidence>
<dbReference type="Pfam" id="PF13641">
    <property type="entry name" value="Glyco_tranf_2_3"/>
    <property type="match status" value="1"/>
</dbReference>
<evidence type="ECO:0000256" key="5">
    <source>
        <dbReference type="ARBA" id="ARBA00022989"/>
    </source>
</evidence>